<gene>
    <name evidence="2" type="ORF">LSAT_V11C400212600</name>
</gene>
<comment type="similarity">
    <text evidence="1">Belongs to the peptidase S10 family.</text>
</comment>
<dbReference type="PANTHER" id="PTHR11802:SF224">
    <property type="entry name" value="SERINE CARBOXYPEPTIDASE-LIKE 7 ISOFORM X1"/>
    <property type="match status" value="1"/>
</dbReference>
<dbReference type="EMBL" id="NBSK02000004">
    <property type="protein sequence ID" value="KAJ0212868.1"/>
    <property type="molecule type" value="Genomic_DNA"/>
</dbReference>
<dbReference type="GO" id="GO:0004185">
    <property type="term" value="F:serine-type carboxypeptidase activity"/>
    <property type="evidence" value="ECO:0007669"/>
    <property type="project" value="InterPro"/>
</dbReference>
<dbReference type="Gene3D" id="3.40.50.1820">
    <property type="entry name" value="alpha/beta hydrolase"/>
    <property type="match status" value="1"/>
</dbReference>
<dbReference type="Proteomes" id="UP000235145">
    <property type="component" value="Unassembled WGS sequence"/>
</dbReference>
<accession>A0A9R1VX17</accession>
<dbReference type="GO" id="GO:0006508">
    <property type="term" value="P:proteolysis"/>
    <property type="evidence" value="ECO:0007669"/>
    <property type="project" value="InterPro"/>
</dbReference>
<organism evidence="2 3">
    <name type="scientific">Lactuca sativa</name>
    <name type="common">Garden lettuce</name>
    <dbReference type="NCBI Taxonomy" id="4236"/>
    <lineage>
        <taxon>Eukaryota</taxon>
        <taxon>Viridiplantae</taxon>
        <taxon>Streptophyta</taxon>
        <taxon>Embryophyta</taxon>
        <taxon>Tracheophyta</taxon>
        <taxon>Spermatophyta</taxon>
        <taxon>Magnoliopsida</taxon>
        <taxon>eudicotyledons</taxon>
        <taxon>Gunneridae</taxon>
        <taxon>Pentapetalae</taxon>
        <taxon>asterids</taxon>
        <taxon>campanulids</taxon>
        <taxon>Asterales</taxon>
        <taxon>Asteraceae</taxon>
        <taxon>Cichorioideae</taxon>
        <taxon>Cichorieae</taxon>
        <taxon>Lactucinae</taxon>
        <taxon>Lactuca</taxon>
    </lineage>
</organism>
<evidence type="ECO:0000313" key="3">
    <source>
        <dbReference type="Proteomes" id="UP000235145"/>
    </source>
</evidence>
<protein>
    <submittedName>
        <fullName evidence="2">Uncharacterized protein</fullName>
    </submittedName>
</protein>
<dbReference type="SUPFAM" id="SSF53474">
    <property type="entry name" value="alpha/beta-Hydrolases"/>
    <property type="match status" value="1"/>
</dbReference>
<sequence>MHFLKACIHVSSINIFENNCLITQLLTLINVHFVCQSQQWFVDHPTFQNNQFYVGADSYAGIIAPMIVHEIYNDTLGEINSRVQYAHHMALLSDALYKRTKKDCHGEYLNIDPNNTPCINDLQDFHKCIDNISTAHILEPICDPSIYDLFRSFKSIEKASLNFWSLHQVQKSWCLIGGRRWS</sequence>
<keyword evidence="3" id="KW-1185">Reference proteome</keyword>
<evidence type="ECO:0000256" key="1">
    <source>
        <dbReference type="ARBA" id="ARBA00009431"/>
    </source>
</evidence>
<proteinExistence type="inferred from homology"/>
<dbReference type="PANTHER" id="PTHR11802">
    <property type="entry name" value="SERINE PROTEASE FAMILY S10 SERINE CARBOXYPEPTIDASE"/>
    <property type="match status" value="1"/>
</dbReference>
<dbReference type="Pfam" id="PF00450">
    <property type="entry name" value="Peptidase_S10"/>
    <property type="match status" value="2"/>
</dbReference>
<name>A0A9R1VX17_LACSA</name>
<reference evidence="2 3" key="1">
    <citation type="journal article" date="2017" name="Nat. Commun.">
        <title>Genome assembly with in vitro proximity ligation data and whole-genome triplication in lettuce.</title>
        <authorList>
            <person name="Reyes-Chin-Wo S."/>
            <person name="Wang Z."/>
            <person name="Yang X."/>
            <person name="Kozik A."/>
            <person name="Arikit S."/>
            <person name="Song C."/>
            <person name="Xia L."/>
            <person name="Froenicke L."/>
            <person name="Lavelle D.O."/>
            <person name="Truco M.J."/>
            <person name="Xia R."/>
            <person name="Zhu S."/>
            <person name="Xu C."/>
            <person name="Xu H."/>
            <person name="Xu X."/>
            <person name="Cox K."/>
            <person name="Korf I."/>
            <person name="Meyers B.C."/>
            <person name="Michelmore R.W."/>
        </authorList>
    </citation>
    <scope>NUCLEOTIDE SEQUENCE [LARGE SCALE GENOMIC DNA]</scope>
    <source>
        <strain evidence="3">cv. Salinas</strain>
        <tissue evidence="2">Seedlings</tissue>
    </source>
</reference>
<dbReference type="AlphaFoldDB" id="A0A9R1VX17"/>
<evidence type="ECO:0000313" key="2">
    <source>
        <dbReference type="EMBL" id="KAJ0212868.1"/>
    </source>
</evidence>
<comment type="caution">
    <text evidence="2">The sequence shown here is derived from an EMBL/GenBank/DDBJ whole genome shotgun (WGS) entry which is preliminary data.</text>
</comment>
<dbReference type="InterPro" id="IPR029058">
    <property type="entry name" value="AB_hydrolase_fold"/>
</dbReference>
<dbReference type="InterPro" id="IPR001563">
    <property type="entry name" value="Peptidase_S10"/>
</dbReference>